<organism evidence="6 7">
    <name type="scientific">Azoarcus indigens</name>
    <dbReference type="NCBI Taxonomy" id="29545"/>
    <lineage>
        <taxon>Bacteria</taxon>
        <taxon>Pseudomonadati</taxon>
        <taxon>Pseudomonadota</taxon>
        <taxon>Betaproteobacteria</taxon>
        <taxon>Rhodocyclales</taxon>
        <taxon>Zoogloeaceae</taxon>
        <taxon>Azoarcus</taxon>
    </lineage>
</organism>
<accession>A0A4R6DS66</accession>
<sequence length="317" mass="34411">MIALFTQAANVIELRGIETFYWVATLGGFRCAAEKLHTSQPAVSQRVAQLEQALGARLFDRDTRGVRLTAKGQELLPHAERMLQMRHDMLLVARSQNAISGRVCIGVAETIVQTWLPALLERVHSTFPEVVLEIEVDTTPVLRSHLVGRQIDLAFLMGPLADANVENLPLCRYPLAWVASPQLDLGPEPLTLQRVAQLPIITYPSGSRPYQVVREMLLRAGVAAPRMYGLASLAMAVRMARDGIGTSVIAPVFLGKELAEGRLRLLQVAAEPLPELAFTASWLHGSDSHVAEAIARLAAQVAASAEGGEAAADSFFL</sequence>
<keyword evidence="4" id="KW-0804">Transcription</keyword>
<dbReference type="Gene3D" id="3.40.190.290">
    <property type="match status" value="1"/>
</dbReference>
<evidence type="ECO:0000256" key="2">
    <source>
        <dbReference type="ARBA" id="ARBA00023015"/>
    </source>
</evidence>
<dbReference type="SUPFAM" id="SSF53850">
    <property type="entry name" value="Periplasmic binding protein-like II"/>
    <property type="match status" value="1"/>
</dbReference>
<gene>
    <name evidence="6" type="ORF">C7389_11767</name>
</gene>
<protein>
    <submittedName>
        <fullName evidence="6">DNA-binding transcriptional LysR family regulator</fullName>
    </submittedName>
</protein>
<evidence type="ECO:0000313" key="6">
    <source>
        <dbReference type="EMBL" id="TDN47951.1"/>
    </source>
</evidence>
<dbReference type="PANTHER" id="PTHR30126">
    <property type="entry name" value="HTH-TYPE TRANSCRIPTIONAL REGULATOR"/>
    <property type="match status" value="1"/>
</dbReference>
<comment type="similarity">
    <text evidence="1">Belongs to the LysR transcriptional regulatory family.</text>
</comment>
<evidence type="ECO:0000256" key="3">
    <source>
        <dbReference type="ARBA" id="ARBA00023125"/>
    </source>
</evidence>
<dbReference type="EMBL" id="SNVV01000017">
    <property type="protein sequence ID" value="TDN47951.1"/>
    <property type="molecule type" value="Genomic_DNA"/>
</dbReference>
<evidence type="ECO:0000259" key="5">
    <source>
        <dbReference type="PROSITE" id="PS50931"/>
    </source>
</evidence>
<dbReference type="PANTHER" id="PTHR30126:SF77">
    <property type="entry name" value="TRANSCRIPTIONAL REGULATORY PROTEIN"/>
    <property type="match status" value="1"/>
</dbReference>
<reference evidence="6 7" key="1">
    <citation type="submission" date="2019-03" db="EMBL/GenBank/DDBJ databases">
        <title>Genomic Encyclopedia of Type Strains, Phase IV (KMG-IV): sequencing the most valuable type-strain genomes for metagenomic binning, comparative biology and taxonomic classification.</title>
        <authorList>
            <person name="Goeker M."/>
        </authorList>
    </citation>
    <scope>NUCLEOTIDE SEQUENCE [LARGE SCALE GENOMIC DNA]</scope>
    <source>
        <strain evidence="6 7">DSM 12121</strain>
    </source>
</reference>
<evidence type="ECO:0000313" key="7">
    <source>
        <dbReference type="Proteomes" id="UP000295129"/>
    </source>
</evidence>
<dbReference type="Gene3D" id="1.10.10.10">
    <property type="entry name" value="Winged helix-like DNA-binding domain superfamily/Winged helix DNA-binding domain"/>
    <property type="match status" value="1"/>
</dbReference>
<proteinExistence type="inferred from homology"/>
<dbReference type="Proteomes" id="UP000295129">
    <property type="component" value="Unassembled WGS sequence"/>
</dbReference>
<name>A0A4R6DS66_9RHOO</name>
<evidence type="ECO:0000256" key="4">
    <source>
        <dbReference type="ARBA" id="ARBA00023163"/>
    </source>
</evidence>
<comment type="caution">
    <text evidence="6">The sequence shown here is derived from an EMBL/GenBank/DDBJ whole genome shotgun (WGS) entry which is preliminary data.</text>
</comment>
<dbReference type="Pfam" id="PF00126">
    <property type="entry name" value="HTH_1"/>
    <property type="match status" value="1"/>
</dbReference>
<dbReference type="InterPro" id="IPR036390">
    <property type="entry name" value="WH_DNA-bd_sf"/>
</dbReference>
<dbReference type="PROSITE" id="PS50931">
    <property type="entry name" value="HTH_LYSR"/>
    <property type="match status" value="1"/>
</dbReference>
<feature type="domain" description="HTH lysR-type" evidence="5">
    <location>
        <begin position="12"/>
        <end position="69"/>
    </location>
</feature>
<keyword evidence="7" id="KW-1185">Reference proteome</keyword>
<keyword evidence="3 6" id="KW-0238">DNA-binding</keyword>
<dbReference type="GO" id="GO:0003700">
    <property type="term" value="F:DNA-binding transcription factor activity"/>
    <property type="evidence" value="ECO:0007669"/>
    <property type="project" value="InterPro"/>
</dbReference>
<dbReference type="PRINTS" id="PR00039">
    <property type="entry name" value="HTHLYSR"/>
</dbReference>
<dbReference type="CDD" id="cd05466">
    <property type="entry name" value="PBP2_LTTR_substrate"/>
    <property type="match status" value="1"/>
</dbReference>
<dbReference type="InterPro" id="IPR005119">
    <property type="entry name" value="LysR_subst-bd"/>
</dbReference>
<dbReference type="InterPro" id="IPR036388">
    <property type="entry name" value="WH-like_DNA-bd_sf"/>
</dbReference>
<evidence type="ECO:0000256" key="1">
    <source>
        <dbReference type="ARBA" id="ARBA00009437"/>
    </source>
</evidence>
<keyword evidence="2" id="KW-0805">Transcription regulation</keyword>
<dbReference type="GO" id="GO:0000976">
    <property type="term" value="F:transcription cis-regulatory region binding"/>
    <property type="evidence" value="ECO:0007669"/>
    <property type="project" value="TreeGrafter"/>
</dbReference>
<dbReference type="AlphaFoldDB" id="A0A4R6DS66"/>
<dbReference type="FunFam" id="1.10.10.10:FF:000001">
    <property type="entry name" value="LysR family transcriptional regulator"/>
    <property type="match status" value="1"/>
</dbReference>
<dbReference type="Pfam" id="PF03466">
    <property type="entry name" value="LysR_substrate"/>
    <property type="match status" value="1"/>
</dbReference>
<dbReference type="InterPro" id="IPR000847">
    <property type="entry name" value="LysR_HTH_N"/>
</dbReference>
<dbReference type="SUPFAM" id="SSF46785">
    <property type="entry name" value="Winged helix' DNA-binding domain"/>
    <property type="match status" value="1"/>
</dbReference>